<dbReference type="Gene3D" id="3.40.50.720">
    <property type="entry name" value="NAD(P)-binding Rossmann-like Domain"/>
    <property type="match status" value="1"/>
</dbReference>
<reference evidence="7" key="1">
    <citation type="submission" date="2017-09" db="EMBL/GenBank/DDBJ databases">
        <title>Depth-based differentiation of microbial function through sediment-hosted aquifers and enrichment of novel symbionts in the deep terrestrial subsurface.</title>
        <authorList>
            <person name="Probst A.J."/>
            <person name="Ladd B."/>
            <person name="Jarett J.K."/>
            <person name="Geller-Mcgrath D.E."/>
            <person name="Sieber C.M.K."/>
            <person name="Emerson J.B."/>
            <person name="Anantharaman K."/>
            <person name="Thomas B.C."/>
            <person name="Malmstrom R."/>
            <person name="Stieglmeier M."/>
            <person name="Klingl A."/>
            <person name="Woyke T."/>
            <person name="Ryan C.M."/>
            <person name="Banfield J.F."/>
        </authorList>
    </citation>
    <scope>NUCLEOTIDE SEQUENCE [LARGE SCALE GENOMIC DNA]</scope>
</reference>
<dbReference type="GO" id="GO:0009361">
    <property type="term" value="C:succinate-CoA ligase complex (ADP-forming)"/>
    <property type="evidence" value="ECO:0007669"/>
    <property type="project" value="TreeGrafter"/>
</dbReference>
<dbReference type="PIRSF" id="PIRSF001553">
    <property type="entry name" value="SucCS_alpha"/>
    <property type="match status" value="1"/>
</dbReference>
<dbReference type="Gene3D" id="3.40.50.261">
    <property type="entry name" value="Succinyl-CoA synthetase domains"/>
    <property type="match status" value="1"/>
</dbReference>
<dbReference type="PANTHER" id="PTHR11117">
    <property type="entry name" value="SUCCINYL-COA LIGASE SUBUNIT ALPHA"/>
    <property type="match status" value="1"/>
</dbReference>
<feature type="domain" description="CoA-binding" evidence="5">
    <location>
        <begin position="4"/>
        <end position="101"/>
    </location>
</feature>
<accession>A0A2M6W1I7</accession>
<dbReference type="EMBL" id="PFBZ01000078">
    <property type="protein sequence ID" value="PIT86674.1"/>
    <property type="molecule type" value="Genomic_DNA"/>
</dbReference>
<dbReference type="GO" id="GO:0004775">
    <property type="term" value="F:succinate-CoA ligase (ADP-forming) activity"/>
    <property type="evidence" value="ECO:0007669"/>
    <property type="project" value="TreeGrafter"/>
</dbReference>
<evidence type="ECO:0000313" key="7">
    <source>
        <dbReference type="Proteomes" id="UP000229362"/>
    </source>
</evidence>
<comment type="caution">
    <text evidence="6">The sequence shown here is derived from an EMBL/GenBank/DDBJ whole genome shotgun (WGS) entry which is preliminary data.</text>
</comment>
<dbReference type="Pfam" id="PF02629">
    <property type="entry name" value="CoA_binding"/>
    <property type="match status" value="1"/>
</dbReference>
<dbReference type="PRINTS" id="PR01798">
    <property type="entry name" value="SCOASYNTHASE"/>
</dbReference>
<protein>
    <submittedName>
        <fullName evidence="6">Succinate--CoA ligase subunit alpha</fullName>
    </submittedName>
</protein>
<feature type="active site" description="Tele-phosphohistidine intermediate" evidence="4">
    <location>
        <position position="256"/>
    </location>
</feature>
<gene>
    <name evidence="6" type="ORF">COU33_01810</name>
</gene>
<dbReference type="InterPro" id="IPR016102">
    <property type="entry name" value="Succinyl-CoA_synth-like"/>
</dbReference>
<dbReference type="InterPro" id="IPR003781">
    <property type="entry name" value="CoA-bd"/>
</dbReference>
<dbReference type="AlphaFoldDB" id="A0A2M6W1I7"/>
<dbReference type="SUPFAM" id="SSF52210">
    <property type="entry name" value="Succinyl-CoA synthetase domains"/>
    <property type="match status" value="1"/>
</dbReference>
<comment type="similarity">
    <text evidence="3">Belongs to the succinate/malate CoA ligase alpha subunit family.</text>
</comment>
<evidence type="ECO:0000256" key="1">
    <source>
        <dbReference type="ARBA" id="ARBA00022598"/>
    </source>
</evidence>
<dbReference type="InterPro" id="IPR036291">
    <property type="entry name" value="NAD(P)-bd_dom_sf"/>
</dbReference>
<dbReference type="Proteomes" id="UP000229362">
    <property type="component" value="Unassembled WGS sequence"/>
</dbReference>
<keyword evidence="2" id="KW-0547">Nucleotide-binding</keyword>
<dbReference type="InterPro" id="IPR005811">
    <property type="entry name" value="SUCC_ACL_C"/>
</dbReference>
<dbReference type="SMART" id="SM00881">
    <property type="entry name" value="CoA_binding"/>
    <property type="match status" value="1"/>
</dbReference>
<proteinExistence type="inferred from homology"/>
<dbReference type="InterPro" id="IPR005810">
    <property type="entry name" value="CoA_lig_alpha"/>
</dbReference>
<evidence type="ECO:0000313" key="6">
    <source>
        <dbReference type="EMBL" id="PIT86674.1"/>
    </source>
</evidence>
<evidence type="ECO:0000256" key="4">
    <source>
        <dbReference type="PIRSR" id="PIRSR001553-1"/>
    </source>
</evidence>
<dbReference type="FunFam" id="3.40.50.720:FF:000277">
    <property type="entry name" value="Succinate--CoA ligase [ADP-forming] subunit alpha"/>
    <property type="match status" value="1"/>
</dbReference>
<keyword evidence="1 6" id="KW-0436">Ligase</keyword>
<organism evidence="6 7">
    <name type="scientific">Candidatus Magasanikbacteria bacterium CG10_big_fil_rev_8_21_14_0_10_43_6</name>
    <dbReference type="NCBI Taxonomy" id="1974650"/>
    <lineage>
        <taxon>Bacteria</taxon>
        <taxon>Candidatus Magasanikiibacteriota</taxon>
    </lineage>
</organism>
<dbReference type="PANTHER" id="PTHR11117:SF2">
    <property type="entry name" value="SUCCINATE--COA LIGASE [ADP_GDP-FORMING] SUBUNIT ALPHA, MITOCHONDRIAL"/>
    <property type="match status" value="1"/>
</dbReference>
<dbReference type="GO" id="GO:0004776">
    <property type="term" value="F:succinate-CoA ligase (GDP-forming) activity"/>
    <property type="evidence" value="ECO:0007669"/>
    <property type="project" value="TreeGrafter"/>
</dbReference>
<sequence>MGILIDQQTTVLVQGITGKEGQKAAEAMLAYGTNVVGGVRPGKGGEEVLGKPVFNTVREAVDAIPGITVSTIYVPPFAAKAAIMEAIDANIPHINTIVERIPIKDTAYCLAAAKEKGIQIIGPSSLGYITPGVGRIGVVGGIKVDEVFTPGSIGIISRSGGMTNEVSWQMRKAGMGQSTAVHVGGDLLMGTTYADLLLLFEKDFQTNAVAIFGEHGGSYEFEIVDVIVNKEFTKPLAVYVGGKFANVLPEGMNIGHAGAIVERGKGAKEKEAALADVGVMIAERYEDLVELVQPFS</sequence>
<dbReference type="Pfam" id="PF00549">
    <property type="entry name" value="Ligase_CoA"/>
    <property type="match status" value="1"/>
</dbReference>
<dbReference type="GO" id="GO:0000166">
    <property type="term" value="F:nucleotide binding"/>
    <property type="evidence" value="ECO:0007669"/>
    <property type="project" value="UniProtKB-KW"/>
</dbReference>
<dbReference type="GO" id="GO:0006099">
    <property type="term" value="P:tricarboxylic acid cycle"/>
    <property type="evidence" value="ECO:0007669"/>
    <property type="project" value="TreeGrafter"/>
</dbReference>
<name>A0A2M6W1I7_9BACT</name>
<evidence type="ECO:0000256" key="3">
    <source>
        <dbReference type="ARBA" id="ARBA00060724"/>
    </source>
</evidence>
<dbReference type="SUPFAM" id="SSF51735">
    <property type="entry name" value="NAD(P)-binding Rossmann-fold domains"/>
    <property type="match status" value="1"/>
</dbReference>
<evidence type="ECO:0000256" key="2">
    <source>
        <dbReference type="ARBA" id="ARBA00022741"/>
    </source>
</evidence>
<evidence type="ECO:0000259" key="5">
    <source>
        <dbReference type="SMART" id="SM00881"/>
    </source>
</evidence>